<dbReference type="GO" id="GO:0051539">
    <property type="term" value="F:4 iron, 4 sulfur cluster binding"/>
    <property type="evidence" value="ECO:0007669"/>
    <property type="project" value="UniProtKB-KW"/>
</dbReference>
<dbReference type="InterPro" id="IPR003265">
    <property type="entry name" value="HhH-GPD_domain"/>
</dbReference>
<evidence type="ECO:0000256" key="5">
    <source>
        <dbReference type="ARBA" id="ARBA00022801"/>
    </source>
</evidence>
<evidence type="ECO:0000256" key="12">
    <source>
        <dbReference type="ARBA" id="ARBA00044632"/>
    </source>
</evidence>
<dbReference type="Pfam" id="PF00730">
    <property type="entry name" value="HhH-GPD"/>
    <property type="match status" value="1"/>
</dbReference>
<comment type="caution">
    <text evidence="16">The sequence shown here is derived from an EMBL/GenBank/DDBJ whole genome shotgun (WGS) entry which is preliminary data.</text>
</comment>
<dbReference type="FunFam" id="1.10.340.30:FF:000005">
    <property type="entry name" value="Endonuclease III-like protein 1"/>
    <property type="match status" value="1"/>
</dbReference>
<dbReference type="InterPro" id="IPR000445">
    <property type="entry name" value="HhH_motif"/>
</dbReference>
<keyword evidence="9 13" id="KW-0234">DNA repair</keyword>
<keyword evidence="7" id="KW-0408">Iron</keyword>
<keyword evidence="13" id="KW-0496">Mitochondrion</keyword>
<evidence type="ECO:0000256" key="1">
    <source>
        <dbReference type="ARBA" id="ARBA00008343"/>
    </source>
</evidence>
<evidence type="ECO:0000256" key="9">
    <source>
        <dbReference type="ARBA" id="ARBA00023204"/>
    </source>
</evidence>
<dbReference type="OrthoDB" id="2099276at2759"/>
<evidence type="ECO:0000256" key="10">
    <source>
        <dbReference type="ARBA" id="ARBA00023239"/>
    </source>
</evidence>
<evidence type="ECO:0000259" key="15">
    <source>
        <dbReference type="SMART" id="SM00478"/>
    </source>
</evidence>
<comment type="caution">
    <text evidence="13">Lacks conserved residue(s) required for the propagation of feature annotation.</text>
</comment>
<comment type="subcellular location">
    <subcellularLocation>
        <location evidence="13">Nucleus</location>
    </subcellularLocation>
    <subcellularLocation>
        <location evidence="13">Mitochondrion</location>
    </subcellularLocation>
</comment>
<dbReference type="Pfam" id="PF00633">
    <property type="entry name" value="HHH"/>
    <property type="match status" value="1"/>
</dbReference>
<proteinExistence type="inferred from homology"/>
<keyword evidence="11 13" id="KW-0326">Glycosidase</keyword>
<dbReference type="GO" id="GO:0140078">
    <property type="term" value="F:class I DNA-(apurinic or apyrimidinic site) endonuclease activity"/>
    <property type="evidence" value="ECO:0007669"/>
    <property type="project" value="UniProtKB-EC"/>
</dbReference>
<dbReference type="HAMAP" id="MF_03183">
    <property type="entry name" value="Endonuclease_III_Nth"/>
    <property type="match status" value="1"/>
</dbReference>
<dbReference type="InterPro" id="IPR004036">
    <property type="entry name" value="Endonuclease-III-like_CS2"/>
</dbReference>
<keyword evidence="10 13" id="KW-0456">Lyase</keyword>
<evidence type="ECO:0000256" key="14">
    <source>
        <dbReference type="SAM" id="MobiDB-lite"/>
    </source>
</evidence>
<feature type="domain" description="HhH-GPD" evidence="15">
    <location>
        <begin position="224"/>
        <end position="374"/>
    </location>
</feature>
<keyword evidence="2" id="KW-0004">4Fe-4S</keyword>
<keyword evidence="13" id="KW-0539">Nucleus</keyword>
<dbReference type="EC" id="4.2.99.18" evidence="13"/>
<evidence type="ECO:0000256" key="8">
    <source>
        <dbReference type="ARBA" id="ARBA00023014"/>
    </source>
</evidence>
<dbReference type="PROSITE" id="PS01155">
    <property type="entry name" value="ENDONUCLEASE_III_2"/>
    <property type="match status" value="1"/>
</dbReference>
<evidence type="ECO:0000256" key="6">
    <source>
        <dbReference type="ARBA" id="ARBA00022946"/>
    </source>
</evidence>
<keyword evidence="6" id="KW-0809">Transit peptide</keyword>
<accession>A0A9J6GQS7</accession>
<dbReference type="Gene3D" id="1.10.1670.10">
    <property type="entry name" value="Helix-hairpin-Helix base-excision DNA repair enzymes (C-terminal)"/>
    <property type="match status" value="1"/>
</dbReference>
<dbReference type="OMA" id="DEQTHAC"/>
<dbReference type="GO" id="GO:0006289">
    <property type="term" value="P:nucleotide-excision repair"/>
    <property type="evidence" value="ECO:0007669"/>
    <property type="project" value="TreeGrafter"/>
</dbReference>
<dbReference type="GO" id="GO:0005634">
    <property type="term" value="C:nucleus"/>
    <property type="evidence" value="ECO:0007669"/>
    <property type="project" value="UniProtKB-SubCell"/>
</dbReference>
<dbReference type="CDD" id="cd00056">
    <property type="entry name" value="ENDO3c"/>
    <property type="match status" value="1"/>
</dbReference>
<dbReference type="InterPro" id="IPR023170">
    <property type="entry name" value="HhH_base_excis_C"/>
</dbReference>
<organism evidence="16 17">
    <name type="scientific">Haemaphysalis longicornis</name>
    <name type="common">Bush tick</name>
    <dbReference type="NCBI Taxonomy" id="44386"/>
    <lineage>
        <taxon>Eukaryota</taxon>
        <taxon>Metazoa</taxon>
        <taxon>Ecdysozoa</taxon>
        <taxon>Arthropoda</taxon>
        <taxon>Chelicerata</taxon>
        <taxon>Arachnida</taxon>
        <taxon>Acari</taxon>
        <taxon>Parasitiformes</taxon>
        <taxon>Ixodida</taxon>
        <taxon>Ixodoidea</taxon>
        <taxon>Ixodidae</taxon>
        <taxon>Haemaphysalinae</taxon>
        <taxon>Haemaphysalis</taxon>
    </lineage>
</organism>
<feature type="compositionally biased region" description="Basic and acidic residues" evidence="14">
    <location>
        <begin position="110"/>
        <end position="127"/>
    </location>
</feature>
<keyword evidence="5 13" id="KW-0378">Hydrolase</keyword>
<sequence>MMKTRLRSARASKSDAVGAGTADHESSKDAALSKLKSSAEPRPAKQTRVAAGTKSQSKPPKAEDSKGLPRETKEASAADLKKDEDFEPSASKPEGTTRAPAKRKSASKPLPRETKEVSAADLKKDGDFEPSASKPEGTTRAPAKRKSASKPLKIEYSEGARQDTAETSPYFPWKPDNWEQVLANVRTMRKDTEAPVDTMGCDKCPDQTLPEKVVRYQLLVSLMLSSQTKDEVTHAAVGRLREFALTPEKIAAADEKQIEELIYPVSFYKNKAKHLKRASQLLLERFDGDIPDSVEGLCSLPGVGPKMAYLAMSCGWGRTVGIGVDTHVHRIANRLGWLPAPTKQPEQTRKALEAWLPRDLWDEVNHLLVGFGQTVCKPVGPKCSSCLNVELCPFGRDQAKRRTAR</sequence>
<feature type="compositionally biased region" description="Basic and acidic residues" evidence="14">
    <location>
        <begin position="60"/>
        <end position="84"/>
    </location>
</feature>
<dbReference type="GO" id="GO:0005739">
    <property type="term" value="C:mitochondrion"/>
    <property type="evidence" value="ECO:0007669"/>
    <property type="project" value="UniProtKB-SubCell"/>
</dbReference>
<dbReference type="PANTHER" id="PTHR43286">
    <property type="entry name" value="ENDONUCLEASE III-LIKE PROTEIN 1"/>
    <property type="match status" value="1"/>
</dbReference>
<evidence type="ECO:0000256" key="11">
    <source>
        <dbReference type="ARBA" id="ARBA00023295"/>
    </source>
</evidence>
<dbReference type="SUPFAM" id="SSF48150">
    <property type="entry name" value="DNA-glycosylase"/>
    <property type="match status" value="1"/>
</dbReference>
<comment type="function">
    <text evidence="13">Bifunctional DNA N-glycosylase with associated apurinic/apyrimidinic (AP) lyase function that catalyzes the first step in base excision repair (BER), the primary repair pathway for the repair of oxidative DNA damage. The DNA N-glycosylase activity releases the damaged DNA base from DNA by cleaving the N-glycosidic bond, leaving an AP site. The AP lyase activity cleaves the phosphodiester bond 3' to the AP site by a beta-elimination. Primarily recognizes and repairs oxidative base damage of pyrimidines.</text>
</comment>
<keyword evidence="8" id="KW-0411">Iron-sulfur</keyword>
<evidence type="ECO:0000256" key="7">
    <source>
        <dbReference type="ARBA" id="ARBA00023004"/>
    </source>
</evidence>
<gene>
    <name evidence="13" type="primary">NTH1</name>
    <name evidence="16" type="ORF">HPB48_008445</name>
</gene>
<feature type="compositionally biased region" description="Basic and acidic residues" evidence="14">
    <location>
        <begin position="152"/>
        <end position="164"/>
    </location>
</feature>
<dbReference type="AlphaFoldDB" id="A0A9J6GQS7"/>
<name>A0A9J6GQS7_HAELO</name>
<dbReference type="GO" id="GO:0003677">
    <property type="term" value="F:DNA binding"/>
    <property type="evidence" value="ECO:0007669"/>
    <property type="project" value="UniProtKB-UniRule"/>
</dbReference>
<dbReference type="VEuPathDB" id="VectorBase:HLOH_057573"/>
<keyword evidence="17" id="KW-1185">Reference proteome</keyword>
<dbReference type="SMART" id="SM00478">
    <property type="entry name" value="ENDO3c"/>
    <property type="match status" value="1"/>
</dbReference>
<dbReference type="PANTHER" id="PTHR43286:SF1">
    <property type="entry name" value="ENDONUCLEASE III-LIKE PROTEIN 1"/>
    <property type="match status" value="1"/>
</dbReference>
<evidence type="ECO:0000256" key="13">
    <source>
        <dbReference type="HAMAP-Rule" id="MF_03183"/>
    </source>
</evidence>
<dbReference type="EMBL" id="JABSTR010000011">
    <property type="protein sequence ID" value="KAH9380894.1"/>
    <property type="molecule type" value="Genomic_DNA"/>
</dbReference>
<dbReference type="GO" id="GO:0006285">
    <property type="term" value="P:base-excision repair, AP site formation"/>
    <property type="evidence" value="ECO:0007669"/>
    <property type="project" value="UniProtKB-UniRule"/>
</dbReference>
<dbReference type="Proteomes" id="UP000821853">
    <property type="component" value="Chromosome 9"/>
</dbReference>
<evidence type="ECO:0000256" key="4">
    <source>
        <dbReference type="ARBA" id="ARBA00022763"/>
    </source>
</evidence>
<feature type="compositionally biased region" description="Basic residues" evidence="14">
    <location>
        <begin position="1"/>
        <end position="10"/>
    </location>
</feature>
<reference evidence="16 17" key="1">
    <citation type="journal article" date="2020" name="Cell">
        <title>Large-Scale Comparative Analyses of Tick Genomes Elucidate Their Genetic Diversity and Vector Capacities.</title>
        <authorList>
            <consortium name="Tick Genome and Microbiome Consortium (TIGMIC)"/>
            <person name="Jia N."/>
            <person name="Wang J."/>
            <person name="Shi W."/>
            <person name="Du L."/>
            <person name="Sun Y."/>
            <person name="Zhan W."/>
            <person name="Jiang J.F."/>
            <person name="Wang Q."/>
            <person name="Zhang B."/>
            <person name="Ji P."/>
            <person name="Bell-Sakyi L."/>
            <person name="Cui X.M."/>
            <person name="Yuan T.T."/>
            <person name="Jiang B.G."/>
            <person name="Yang W.F."/>
            <person name="Lam T.T."/>
            <person name="Chang Q.C."/>
            <person name="Ding S.J."/>
            <person name="Wang X.J."/>
            <person name="Zhu J.G."/>
            <person name="Ruan X.D."/>
            <person name="Zhao L."/>
            <person name="Wei J.T."/>
            <person name="Ye R.Z."/>
            <person name="Que T.C."/>
            <person name="Du C.H."/>
            <person name="Zhou Y.H."/>
            <person name="Cheng J.X."/>
            <person name="Dai P.F."/>
            <person name="Guo W.B."/>
            <person name="Han X.H."/>
            <person name="Huang E.J."/>
            <person name="Li L.F."/>
            <person name="Wei W."/>
            <person name="Gao Y.C."/>
            <person name="Liu J.Z."/>
            <person name="Shao H.Z."/>
            <person name="Wang X."/>
            <person name="Wang C.C."/>
            <person name="Yang T.C."/>
            <person name="Huo Q.B."/>
            <person name="Li W."/>
            <person name="Chen H.Y."/>
            <person name="Chen S.E."/>
            <person name="Zhou L.G."/>
            <person name="Ni X.B."/>
            <person name="Tian J.H."/>
            <person name="Sheng Y."/>
            <person name="Liu T."/>
            <person name="Pan Y.S."/>
            <person name="Xia L.Y."/>
            <person name="Li J."/>
            <person name="Zhao F."/>
            <person name="Cao W.C."/>
        </authorList>
    </citation>
    <scope>NUCLEOTIDE SEQUENCE [LARGE SCALE GENOMIC DNA]</scope>
    <source>
        <strain evidence="16">HaeL-2018</strain>
    </source>
</reference>
<evidence type="ECO:0000313" key="16">
    <source>
        <dbReference type="EMBL" id="KAH9380894.1"/>
    </source>
</evidence>
<keyword evidence="3" id="KW-0479">Metal-binding</keyword>
<keyword evidence="4 13" id="KW-0227">DNA damage</keyword>
<dbReference type="Gene3D" id="1.10.340.30">
    <property type="entry name" value="Hypothetical protein, domain 2"/>
    <property type="match status" value="1"/>
</dbReference>
<comment type="similarity">
    <text evidence="1 13">Belongs to the Nth/MutY family.</text>
</comment>
<evidence type="ECO:0000256" key="3">
    <source>
        <dbReference type="ARBA" id="ARBA00022723"/>
    </source>
</evidence>
<dbReference type="GO" id="GO:0046872">
    <property type="term" value="F:metal ion binding"/>
    <property type="evidence" value="ECO:0007669"/>
    <property type="project" value="UniProtKB-KW"/>
</dbReference>
<dbReference type="InterPro" id="IPR030841">
    <property type="entry name" value="NTH1"/>
</dbReference>
<evidence type="ECO:0000313" key="17">
    <source>
        <dbReference type="Proteomes" id="UP000821853"/>
    </source>
</evidence>
<dbReference type="FunFam" id="1.10.1670.10:FF:000003">
    <property type="entry name" value="Endonuclease III homolog"/>
    <property type="match status" value="1"/>
</dbReference>
<evidence type="ECO:0000256" key="2">
    <source>
        <dbReference type="ARBA" id="ARBA00022485"/>
    </source>
</evidence>
<dbReference type="GO" id="GO:0000703">
    <property type="term" value="F:oxidized pyrimidine nucleobase lesion DNA N-glycosylase activity"/>
    <property type="evidence" value="ECO:0007669"/>
    <property type="project" value="UniProtKB-UniRule"/>
</dbReference>
<feature type="region of interest" description="Disordered" evidence="14">
    <location>
        <begin position="1"/>
        <end position="171"/>
    </location>
</feature>
<dbReference type="EC" id="3.2.2.-" evidence="13"/>
<dbReference type="InterPro" id="IPR011257">
    <property type="entry name" value="DNA_glycosylase"/>
</dbReference>
<comment type="catalytic activity">
    <reaction evidence="12 13">
        <text>2'-deoxyribonucleotide-(2'-deoxyribose 5'-phosphate)-2'-deoxyribonucleotide-DNA = a 3'-end 2'-deoxyribonucleotide-(2,3-dehydro-2,3-deoxyribose 5'-phosphate)-DNA + a 5'-end 5'-phospho-2'-deoxyribonucleoside-DNA + H(+)</text>
        <dbReference type="Rhea" id="RHEA:66592"/>
        <dbReference type="Rhea" id="RHEA-COMP:13180"/>
        <dbReference type="Rhea" id="RHEA-COMP:16897"/>
        <dbReference type="Rhea" id="RHEA-COMP:17067"/>
        <dbReference type="ChEBI" id="CHEBI:15378"/>
        <dbReference type="ChEBI" id="CHEBI:136412"/>
        <dbReference type="ChEBI" id="CHEBI:157695"/>
        <dbReference type="ChEBI" id="CHEBI:167181"/>
        <dbReference type="EC" id="4.2.99.18"/>
    </reaction>
</comment>
<protein>
    <recommendedName>
        <fullName evidence="13">Endonuclease III homolog</fullName>
        <ecNumber evidence="13">3.2.2.-</ecNumber>
        <ecNumber evidence="13">4.2.99.18</ecNumber>
    </recommendedName>
    <alternativeName>
        <fullName evidence="13">Bifunctional DNA N-glycosylase/DNA-(apurinic or apyrimidinic site) lyase</fullName>
        <shortName evidence="13">DNA glycosylase/AP lyase</shortName>
    </alternativeName>
</protein>